<dbReference type="OrthoDB" id="3212108at2"/>
<dbReference type="Pfam" id="PF13624">
    <property type="entry name" value="SurA_N_3"/>
    <property type="match status" value="1"/>
</dbReference>
<feature type="chain" id="PRO_5039296607" description="Lipoprotein" evidence="1">
    <location>
        <begin position="24"/>
        <end position="212"/>
    </location>
</feature>
<evidence type="ECO:0000313" key="3">
    <source>
        <dbReference type="Proteomes" id="UP000305778"/>
    </source>
</evidence>
<dbReference type="Gene3D" id="1.10.4030.10">
    <property type="entry name" value="Porin chaperone SurA, peptide-binding domain"/>
    <property type="match status" value="1"/>
</dbReference>
<feature type="signal peptide" evidence="1">
    <location>
        <begin position="1"/>
        <end position="23"/>
    </location>
</feature>
<evidence type="ECO:0000256" key="1">
    <source>
        <dbReference type="SAM" id="SignalP"/>
    </source>
</evidence>
<organism evidence="2 3">
    <name type="scientific">Actinacidiphila oryziradicis</name>
    <dbReference type="NCBI Taxonomy" id="2571141"/>
    <lineage>
        <taxon>Bacteria</taxon>
        <taxon>Bacillati</taxon>
        <taxon>Actinomycetota</taxon>
        <taxon>Actinomycetes</taxon>
        <taxon>Kitasatosporales</taxon>
        <taxon>Streptomycetaceae</taxon>
        <taxon>Actinacidiphila</taxon>
    </lineage>
</organism>
<gene>
    <name evidence="2" type="ORF">FCI23_19045</name>
</gene>
<proteinExistence type="predicted"/>
<sequence>MLRRRTALSFTAAAVLAATPLLTSCGTPHPGAAAVVGGKQITVSTVQARVDAVRAAQHGNPQAAQLIAASSDLQRNTVHSLIQDQVIEQAAKDAGVSVSPREVQQARASAEQQAGGAAQLRTQLLQTYAMVPADIEESIRSDLTLRKVEQYYGADVQTAAGQAEILDVLRKTSDKLGVDVNPRYGSWNAKKLTLDSTKEPWITQVTKTSTTA</sequence>
<keyword evidence="3" id="KW-1185">Reference proteome</keyword>
<evidence type="ECO:0000313" key="2">
    <source>
        <dbReference type="EMBL" id="TKA10031.1"/>
    </source>
</evidence>
<dbReference type="PROSITE" id="PS51257">
    <property type="entry name" value="PROKAR_LIPOPROTEIN"/>
    <property type="match status" value="1"/>
</dbReference>
<dbReference type="InterPro" id="IPR006311">
    <property type="entry name" value="TAT_signal"/>
</dbReference>
<dbReference type="SUPFAM" id="SSF109998">
    <property type="entry name" value="Triger factor/SurA peptide-binding domain-like"/>
    <property type="match status" value="1"/>
</dbReference>
<keyword evidence="1" id="KW-0732">Signal</keyword>
<dbReference type="AlphaFoldDB" id="A0A4U0SPD4"/>
<dbReference type="PROSITE" id="PS51318">
    <property type="entry name" value="TAT"/>
    <property type="match status" value="1"/>
</dbReference>
<reference evidence="2 3" key="1">
    <citation type="submission" date="2019-04" db="EMBL/GenBank/DDBJ databases">
        <title>Streptomyces oryziradicis sp. nov., a novel actinomycete isolated from rhizosphere soil of rice (Oryza sativa L.).</title>
        <authorList>
            <person name="Li C."/>
        </authorList>
    </citation>
    <scope>NUCLEOTIDE SEQUENCE [LARGE SCALE GENOMIC DNA]</scope>
    <source>
        <strain evidence="2 3">NEAU-C40</strain>
    </source>
</reference>
<dbReference type="InterPro" id="IPR027304">
    <property type="entry name" value="Trigger_fact/SurA_dom_sf"/>
</dbReference>
<evidence type="ECO:0008006" key="4">
    <source>
        <dbReference type="Google" id="ProtNLM"/>
    </source>
</evidence>
<dbReference type="Proteomes" id="UP000305778">
    <property type="component" value="Unassembled WGS sequence"/>
</dbReference>
<comment type="caution">
    <text evidence="2">The sequence shown here is derived from an EMBL/GenBank/DDBJ whole genome shotgun (WGS) entry which is preliminary data.</text>
</comment>
<accession>A0A4U0SPD4</accession>
<protein>
    <recommendedName>
        <fullName evidence="4">Lipoprotein</fullName>
    </recommendedName>
</protein>
<dbReference type="RefSeq" id="WP_136725112.1">
    <property type="nucleotide sequence ID" value="NZ_SUMC01000017.1"/>
</dbReference>
<dbReference type="EMBL" id="SUMC01000017">
    <property type="protein sequence ID" value="TKA10031.1"/>
    <property type="molecule type" value="Genomic_DNA"/>
</dbReference>
<name>A0A4U0SPD4_9ACTN</name>